<accession>A0A921SNM1</accession>
<dbReference type="InterPro" id="IPR001516">
    <property type="entry name" value="Proton_antipo_N"/>
</dbReference>
<feature type="transmembrane region" description="Helical" evidence="11">
    <location>
        <begin position="404"/>
        <end position="427"/>
    </location>
</feature>
<keyword evidence="4" id="KW-1003">Cell membrane</keyword>
<feature type="transmembrane region" description="Helical" evidence="11">
    <location>
        <begin position="65"/>
        <end position="94"/>
    </location>
</feature>
<dbReference type="GO" id="GO:0006811">
    <property type="term" value="P:monoatomic ion transport"/>
    <property type="evidence" value="ECO:0007669"/>
    <property type="project" value="UniProtKB-KW"/>
</dbReference>
<feature type="transmembrane region" description="Helical" evidence="11">
    <location>
        <begin position="106"/>
        <end position="123"/>
    </location>
</feature>
<feature type="region of interest" description="Disordered" evidence="10">
    <location>
        <begin position="774"/>
        <end position="816"/>
    </location>
</feature>
<dbReference type="InterPro" id="IPR001750">
    <property type="entry name" value="ND/Mrp_TM"/>
</dbReference>
<dbReference type="Pfam" id="PF13244">
    <property type="entry name" value="MbhD"/>
    <property type="match status" value="1"/>
</dbReference>
<evidence type="ECO:0000256" key="11">
    <source>
        <dbReference type="SAM" id="Phobius"/>
    </source>
</evidence>
<sequence length="1023" mass="108849">MVVLLGVLFLAAAVAPLLFRFLGRSSFVLLSLAPFAGLAYSLTLIPQVFGDAPPQVEELGWMPQLLLSIVLRMDALSWIMSLLVTGVGGVVFLYCARYFDADEVRIGRFAAVLMAFVAMMYGLVVADELLTLFIFWEGTTVFSYLLIGQYAGRQQSRRAALQALVVTTFGGLAMFVGMILLGVQYGTGLLSEIVAAGFDGTPLTATAIVLVLIGAVSKSALIPFHFWLPGAMAAPTPVSAYLHAAAMVKAGIYLILRLAPGFADMPYWREGLVALGLLTMLLGGWQALKETDLKLILAYGTVSQLGFMTVMASFGHRDITTAALALLLGHSMFKATLFLTVGIIDHRVGTRDLRKLSGYGRAYPLIAVFGTIAAASMAGLPPTMGFIAKEAVYGTLLDHGSKLAIVALIGVFLGSVLTVAYSARFVWGAFASKPGVEPCTRTAADGPLFTAAPAVLTVLTVGGAFAAGLIDRMVTQWSSALPIGPTANPQEPYHVALWHGFEPALLLSAVTIATGLTMFALRKQVSLFQAAMPDGLDFHAAYRSIIAGLERLAASVTARTQRGSMPFYQGVIYVVAVATLGITLLMNDVWPVEFVWLDSAVQLFPAAIMVLSAIMLTQMTKRFAAVVVSGLTGYAMVVFFAVQGAPDLALTQILVETTTIVVFVFVLRRLPARIGRGDSRLNPALRAVIAVLFAIVMMVVTVVVIGARQHLPISVHFPRLAYDGGHGQNIVNVTLVDIRAWDTMGELAVVIACAIGVASLVFVTGQGDRLAPLSGGRKGRSRFTPVTETVRPRSMATPGPQESLAKAAPRPDHETAAKEAEDKRAAWLLAGRTLAPHNRSIVLEVAVRLLFHAFLVFSIYLLFAGHNAPGGGFAAGLVAGIAFIARYLAGGRYEFAEAVRLPSGLLMGIGMLLAAGTAAAGFLWGEAALQSFYLSTELPVLGYVSFGSSVIFDVGVYLIVIGLVVGIIRSLAAEVDIQLVEDEERIANELPGEVESGEYDRIREILGRTDRLDVDGTSAGGRL</sequence>
<name>A0A921SNM1_9MICO</name>
<evidence type="ECO:0000259" key="12">
    <source>
        <dbReference type="Pfam" id="PF00361"/>
    </source>
</evidence>
<keyword evidence="2" id="KW-0813">Transport</keyword>
<gene>
    <name evidence="17" type="ORF">K8V08_06610</name>
</gene>
<dbReference type="GO" id="GO:0005886">
    <property type="term" value="C:plasma membrane"/>
    <property type="evidence" value="ECO:0007669"/>
    <property type="project" value="UniProtKB-SubCell"/>
</dbReference>
<feature type="domain" description="Na+/H+ antiporter MnhB subunit-related protein" evidence="14">
    <location>
        <begin position="842"/>
        <end position="965"/>
    </location>
</feature>
<evidence type="ECO:0000256" key="6">
    <source>
        <dbReference type="ARBA" id="ARBA00022989"/>
    </source>
</evidence>
<reference evidence="17" key="1">
    <citation type="journal article" date="2021" name="PeerJ">
        <title>Extensive microbial diversity within the chicken gut microbiome revealed by metagenomics and culture.</title>
        <authorList>
            <person name="Gilroy R."/>
            <person name="Ravi A."/>
            <person name="Getino M."/>
            <person name="Pursley I."/>
            <person name="Horton D.L."/>
            <person name="Alikhan N.F."/>
            <person name="Baker D."/>
            <person name="Gharbi K."/>
            <person name="Hall N."/>
            <person name="Watson M."/>
            <person name="Adriaenssens E.M."/>
            <person name="Foster-Nyarko E."/>
            <person name="Jarju S."/>
            <person name="Secka A."/>
            <person name="Antonio M."/>
            <person name="Oren A."/>
            <person name="Chaudhuri R.R."/>
            <person name="La Ragione R."/>
            <person name="Hildebrand F."/>
            <person name="Pallen M.J."/>
        </authorList>
    </citation>
    <scope>NUCLEOTIDE SEQUENCE</scope>
    <source>
        <strain evidence="17">ChiGjej5B5-7349</strain>
    </source>
</reference>
<feature type="domain" description="NADH:quinone oxidoreductase/Mrp antiporter transmembrane" evidence="12">
    <location>
        <begin position="126"/>
        <end position="413"/>
    </location>
</feature>
<dbReference type="AlphaFoldDB" id="A0A921SNM1"/>
<feature type="transmembrane region" description="Helical" evidence="11">
    <location>
        <begin position="159"/>
        <end position="183"/>
    </location>
</feature>
<evidence type="ECO:0000256" key="8">
    <source>
        <dbReference type="ARBA" id="ARBA00023136"/>
    </source>
</evidence>
<feature type="transmembrane region" description="Helical" evidence="11">
    <location>
        <begin position="901"/>
        <end position="924"/>
    </location>
</feature>
<feature type="transmembrane region" description="Helical" evidence="11">
    <location>
        <begin position="623"/>
        <end position="642"/>
    </location>
</feature>
<dbReference type="PRINTS" id="PR01434">
    <property type="entry name" value="NADHDHGNASE5"/>
</dbReference>
<keyword evidence="7" id="KW-0406">Ion transport</keyword>
<proteinExistence type="predicted"/>
<evidence type="ECO:0000259" key="13">
    <source>
        <dbReference type="Pfam" id="PF00662"/>
    </source>
</evidence>
<feature type="transmembrane region" description="Helical" evidence="11">
    <location>
        <begin position="944"/>
        <end position="968"/>
    </location>
</feature>
<feature type="transmembrane region" description="Helical" evidence="11">
    <location>
        <begin position="567"/>
        <end position="587"/>
    </location>
</feature>
<dbReference type="GO" id="GO:0015297">
    <property type="term" value="F:antiporter activity"/>
    <property type="evidence" value="ECO:0007669"/>
    <property type="project" value="UniProtKB-KW"/>
</dbReference>
<feature type="transmembrane region" description="Helical" evidence="11">
    <location>
        <begin position="504"/>
        <end position="521"/>
    </location>
</feature>
<dbReference type="NCBIfam" id="NF009284">
    <property type="entry name" value="PRK12644.1"/>
    <property type="match status" value="1"/>
</dbReference>
<feature type="transmembrane region" description="Helical" evidence="11">
    <location>
        <begin position="295"/>
        <end position="316"/>
    </location>
</feature>
<dbReference type="InterPro" id="IPR050616">
    <property type="entry name" value="CPA3_Na-H_Antiporter_A"/>
</dbReference>
<feature type="transmembrane region" description="Helical" evidence="11">
    <location>
        <begin position="599"/>
        <end position="616"/>
    </location>
</feature>
<feature type="transmembrane region" description="Helical" evidence="11">
    <location>
        <begin position="648"/>
        <end position="667"/>
    </location>
</feature>
<dbReference type="PANTHER" id="PTHR43373:SF1">
    <property type="entry name" value="NA(+)_H(+) ANTIPORTER SUBUNIT A"/>
    <property type="match status" value="1"/>
</dbReference>
<feature type="transmembrane region" description="Helical" evidence="11">
    <location>
        <begin position="271"/>
        <end position="288"/>
    </location>
</feature>
<dbReference type="InterPro" id="IPR025383">
    <property type="entry name" value="MrpA_C/MbhD"/>
</dbReference>
<evidence type="ECO:0000313" key="18">
    <source>
        <dbReference type="Proteomes" id="UP000784435"/>
    </source>
</evidence>
<feature type="transmembrane region" description="Helical" evidence="11">
    <location>
        <begin position="322"/>
        <end position="344"/>
    </location>
</feature>
<dbReference type="Pfam" id="PF20501">
    <property type="entry name" value="MbhE"/>
    <property type="match status" value="1"/>
</dbReference>
<feature type="transmembrane region" description="Helical" evidence="11">
    <location>
        <begin position="448"/>
        <end position="470"/>
    </location>
</feature>
<dbReference type="InterPro" id="IPR007182">
    <property type="entry name" value="MnhB"/>
</dbReference>
<keyword evidence="5 9" id="KW-0812">Transmembrane</keyword>
<evidence type="ECO:0000256" key="10">
    <source>
        <dbReference type="SAM" id="MobiDB-lite"/>
    </source>
</evidence>
<feature type="transmembrane region" description="Helical" evidence="11">
    <location>
        <begin position="203"/>
        <end position="228"/>
    </location>
</feature>
<dbReference type="PANTHER" id="PTHR43373">
    <property type="entry name" value="NA(+)/H(+) ANTIPORTER SUBUNIT"/>
    <property type="match status" value="1"/>
</dbReference>
<feature type="domain" description="MrpA C-terminal/MbhE" evidence="16">
    <location>
        <begin position="688"/>
        <end position="760"/>
    </location>
</feature>
<evidence type="ECO:0000256" key="1">
    <source>
        <dbReference type="ARBA" id="ARBA00004651"/>
    </source>
</evidence>
<evidence type="ECO:0000256" key="7">
    <source>
        <dbReference type="ARBA" id="ARBA00023065"/>
    </source>
</evidence>
<evidence type="ECO:0000256" key="9">
    <source>
        <dbReference type="RuleBase" id="RU000320"/>
    </source>
</evidence>
<keyword evidence="6 11" id="KW-1133">Transmembrane helix</keyword>
<protein>
    <submittedName>
        <fullName evidence="17">Na+/H+ antiporter subunit A</fullName>
    </submittedName>
</protein>
<dbReference type="Proteomes" id="UP000784435">
    <property type="component" value="Unassembled WGS sequence"/>
</dbReference>
<reference evidence="17" key="2">
    <citation type="submission" date="2021-09" db="EMBL/GenBank/DDBJ databases">
        <authorList>
            <person name="Gilroy R."/>
        </authorList>
    </citation>
    <scope>NUCLEOTIDE SEQUENCE</scope>
    <source>
        <strain evidence="17">ChiGjej5B5-7349</strain>
    </source>
</reference>
<feature type="transmembrane region" description="Helical" evidence="11">
    <location>
        <begin position="747"/>
        <end position="765"/>
    </location>
</feature>
<evidence type="ECO:0000313" key="17">
    <source>
        <dbReference type="EMBL" id="HJG80066.1"/>
    </source>
</evidence>
<dbReference type="PRINTS" id="PR01435">
    <property type="entry name" value="NPOXDRDTASE5"/>
</dbReference>
<comment type="subcellular location">
    <subcellularLocation>
        <location evidence="1">Cell membrane</location>
        <topology evidence="1">Multi-pass membrane protein</topology>
    </subcellularLocation>
    <subcellularLocation>
        <location evidence="9">Membrane</location>
        <topology evidence="9">Multi-pass membrane protein</topology>
    </subcellularLocation>
</comment>
<evidence type="ECO:0000256" key="3">
    <source>
        <dbReference type="ARBA" id="ARBA00022449"/>
    </source>
</evidence>
<evidence type="ECO:0000259" key="16">
    <source>
        <dbReference type="Pfam" id="PF20501"/>
    </source>
</evidence>
<comment type="caution">
    <text evidence="17">The sequence shown here is derived from an EMBL/GenBank/DDBJ whole genome shotgun (WGS) entry which is preliminary data.</text>
</comment>
<feature type="domain" description="NADH-Ubiquinone oxidoreductase (complex I) chain 5 N-terminal" evidence="13">
    <location>
        <begin position="65"/>
        <end position="109"/>
    </location>
</feature>
<keyword evidence="8 11" id="KW-0472">Membrane</keyword>
<feature type="transmembrane region" description="Helical" evidence="11">
    <location>
        <begin position="365"/>
        <end position="384"/>
    </location>
</feature>
<feature type="domain" description="MrpA C-terminal/MbhD" evidence="15">
    <location>
        <begin position="607"/>
        <end position="671"/>
    </location>
</feature>
<dbReference type="Pfam" id="PF00662">
    <property type="entry name" value="Proton_antipo_N"/>
    <property type="match status" value="1"/>
</dbReference>
<feature type="transmembrane region" description="Helical" evidence="11">
    <location>
        <begin position="869"/>
        <end position="889"/>
    </location>
</feature>
<dbReference type="EMBL" id="DYUK01000144">
    <property type="protein sequence ID" value="HJG80066.1"/>
    <property type="molecule type" value="Genomic_DNA"/>
</dbReference>
<dbReference type="InterPro" id="IPR046806">
    <property type="entry name" value="MrpA_C/MbhE"/>
</dbReference>
<dbReference type="Pfam" id="PF00361">
    <property type="entry name" value="Proton_antipo_M"/>
    <property type="match status" value="1"/>
</dbReference>
<dbReference type="Pfam" id="PF04039">
    <property type="entry name" value="MnhB"/>
    <property type="match status" value="1"/>
</dbReference>
<feature type="transmembrane region" description="Helical" evidence="11">
    <location>
        <begin position="841"/>
        <end position="863"/>
    </location>
</feature>
<organism evidence="17 18">
    <name type="scientific">Brevibacterium senegalense</name>
    <dbReference type="NCBI Taxonomy" id="1033736"/>
    <lineage>
        <taxon>Bacteria</taxon>
        <taxon>Bacillati</taxon>
        <taxon>Actinomycetota</taxon>
        <taxon>Actinomycetes</taxon>
        <taxon>Micrococcales</taxon>
        <taxon>Brevibacteriaceae</taxon>
        <taxon>Brevibacterium</taxon>
    </lineage>
</organism>
<keyword evidence="3" id="KW-0050">Antiport</keyword>
<evidence type="ECO:0000259" key="15">
    <source>
        <dbReference type="Pfam" id="PF13244"/>
    </source>
</evidence>
<feature type="transmembrane region" description="Helical" evidence="11">
    <location>
        <begin position="687"/>
        <end position="707"/>
    </location>
</feature>
<evidence type="ECO:0000256" key="2">
    <source>
        <dbReference type="ARBA" id="ARBA00022448"/>
    </source>
</evidence>
<evidence type="ECO:0000256" key="4">
    <source>
        <dbReference type="ARBA" id="ARBA00022475"/>
    </source>
</evidence>
<evidence type="ECO:0000256" key="5">
    <source>
        <dbReference type="ARBA" id="ARBA00022692"/>
    </source>
</evidence>
<evidence type="ECO:0000259" key="14">
    <source>
        <dbReference type="Pfam" id="PF04039"/>
    </source>
</evidence>
<feature type="transmembrane region" description="Helical" evidence="11">
    <location>
        <begin position="129"/>
        <end position="147"/>
    </location>
</feature>